<evidence type="ECO:0000313" key="4">
    <source>
        <dbReference type="EMBL" id="GMN63598.1"/>
    </source>
</evidence>
<keyword evidence="2" id="KW-0472">Membrane</keyword>
<evidence type="ECO:0000256" key="2">
    <source>
        <dbReference type="SAM" id="Phobius"/>
    </source>
</evidence>
<feature type="compositionally biased region" description="Pro residues" evidence="1">
    <location>
        <begin position="43"/>
        <end position="64"/>
    </location>
</feature>
<keyword evidence="5" id="KW-1185">Reference proteome</keyword>
<dbReference type="EMBL" id="BTGU01000154">
    <property type="protein sequence ID" value="GMN63598.1"/>
    <property type="molecule type" value="Genomic_DNA"/>
</dbReference>
<dbReference type="AlphaFoldDB" id="A0AA88DXW5"/>
<dbReference type="Proteomes" id="UP001187192">
    <property type="component" value="Unassembled WGS sequence"/>
</dbReference>
<organism evidence="4 5">
    <name type="scientific">Ficus carica</name>
    <name type="common">Common fig</name>
    <dbReference type="NCBI Taxonomy" id="3494"/>
    <lineage>
        <taxon>Eukaryota</taxon>
        <taxon>Viridiplantae</taxon>
        <taxon>Streptophyta</taxon>
        <taxon>Embryophyta</taxon>
        <taxon>Tracheophyta</taxon>
        <taxon>Spermatophyta</taxon>
        <taxon>Magnoliopsida</taxon>
        <taxon>eudicotyledons</taxon>
        <taxon>Gunneridae</taxon>
        <taxon>Pentapetalae</taxon>
        <taxon>rosids</taxon>
        <taxon>fabids</taxon>
        <taxon>Rosales</taxon>
        <taxon>Moraceae</taxon>
        <taxon>Ficeae</taxon>
        <taxon>Ficus</taxon>
    </lineage>
</organism>
<evidence type="ECO:0000256" key="3">
    <source>
        <dbReference type="SAM" id="SignalP"/>
    </source>
</evidence>
<protein>
    <submittedName>
        <fullName evidence="4">Uncharacterized protein</fullName>
    </submittedName>
</protein>
<accession>A0AA88DXW5</accession>
<sequence>MTPSVATLVMLAEGLGFAGPWPPGGGVATHGRQQPRDRLHSPPQVPPPRLESQTTPPPPPPPQPDADLARGGSRRGGWGRGFKLPLAPPCSCLGLPTPSSPSTEICAHSTESYRELGAPPPRVPSRALDPSHPLSRFHAASVADPSSASPRSLRHRKLIVVSLAILPVVEGLFSLGGLLPLLAHRFQSDGQKI</sequence>
<keyword evidence="2" id="KW-1133">Transmembrane helix</keyword>
<feature type="signal peptide" evidence="3">
    <location>
        <begin position="1"/>
        <end position="18"/>
    </location>
</feature>
<evidence type="ECO:0000313" key="5">
    <source>
        <dbReference type="Proteomes" id="UP001187192"/>
    </source>
</evidence>
<feature type="region of interest" description="Disordered" evidence="1">
    <location>
        <begin position="93"/>
        <end position="132"/>
    </location>
</feature>
<feature type="chain" id="PRO_5041708862" evidence="3">
    <location>
        <begin position="19"/>
        <end position="193"/>
    </location>
</feature>
<keyword evidence="2" id="KW-0812">Transmembrane</keyword>
<comment type="caution">
    <text evidence="4">The sequence shown here is derived from an EMBL/GenBank/DDBJ whole genome shotgun (WGS) entry which is preliminary data.</text>
</comment>
<reference evidence="4" key="1">
    <citation type="submission" date="2023-07" db="EMBL/GenBank/DDBJ databases">
        <title>draft genome sequence of fig (Ficus carica).</title>
        <authorList>
            <person name="Takahashi T."/>
            <person name="Nishimura K."/>
        </authorList>
    </citation>
    <scope>NUCLEOTIDE SEQUENCE</scope>
</reference>
<name>A0AA88DXW5_FICCA</name>
<feature type="transmembrane region" description="Helical" evidence="2">
    <location>
        <begin position="158"/>
        <end position="183"/>
    </location>
</feature>
<feature type="region of interest" description="Disordered" evidence="1">
    <location>
        <begin position="15"/>
        <end position="80"/>
    </location>
</feature>
<proteinExistence type="predicted"/>
<keyword evidence="3" id="KW-0732">Signal</keyword>
<evidence type="ECO:0000256" key="1">
    <source>
        <dbReference type="SAM" id="MobiDB-lite"/>
    </source>
</evidence>
<gene>
    <name evidence="4" type="ORF">TIFTF001_032676</name>
</gene>